<dbReference type="OrthoDB" id="5507197at2"/>
<evidence type="ECO:0000313" key="1">
    <source>
        <dbReference type="EMBL" id="BDI33814.1"/>
    </source>
</evidence>
<gene>
    <name evidence="1" type="ORF">CCAX7_58650</name>
</gene>
<evidence type="ECO:0000313" key="2">
    <source>
        <dbReference type="Proteomes" id="UP000287394"/>
    </source>
</evidence>
<name>A0A402CZW6_9BACT</name>
<dbReference type="EMBL" id="AP025739">
    <property type="protein sequence ID" value="BDI33814.1"/>
    <property type="molecule type" value="Genomic_DNA"/>
</dbReference>
<keyword evidence="2" id="KW-1185">Reference proteome</keyword>
<proteinExistence type="predicted"/>
<sequence>MTNADEKIVMVDDGSQSLPEDIYICEERWSAERPHTLVIACSDGRLQTSIDRFLFHHLGIENYDRLYAPGGPGALASGGFEYMRADAFRQQFLFLLLAHETEQVIFIAHGSADDSTKGAVCAHYHRIMPRATAAEIKQKQREDVATIIRDAGPALLHVKVRAYRAEVMEDLRVQYVDIAPEA</sequence>
<protein>
    <submittedName>
        <fullName evidence="1">Uncharacterized protein</fullName>
    </submittedName>
</protein>
<reference evidence="1 2" key="1">
    <citation type="journal article" date="2019" name="Int. J. Syst. Evol. Microbiol.">
        <title>Capsulimonas corticalis gen. nov., sp. nov., an aerobic capsulated bacterium, of a novel bacterial order, Capsulimonadales ord. nov., of the class Armatimonadia of the phylum Armatimonadetes.</title>
        <authorList>
            <person name="Li J."/>
            <person name="Kudo C."/>
            <person name="Tonouchi A."/>
        </authorList>
    </citation>
    <scope>NUCLEOTIDE SEQUENCE [LARGE SCALE GENOMIC DNA]</scope>
    <source>
        <strain evidence="1 2">AX-7</strain>
    </source>
</reference>
<dbReference type="KEGG" id="ccot:CCAX7_58650"/>
<organism evidence="1 2">
    <name type="scientific">Capsulimonas corticalis</name>
    <dbReference type="NCBI Taxonomy" id="2219043"/>
    <lineage>
        <taxon>Bacteria</taxon>
        <taxon>Bacillati</taxon>
        <taxon>Armatimonadota</taxon>
        <taxon>Armatimonadia</taxon>
        <taxon>Capsulimonadales</taxon>
        <taxon>Capsulimonadaceae</taxon>
        <taxon>Capsulimonas</taxon>
    </lineage>
</organism>
<dbReference type="RefSeq" id="WP_119322855.1">
    <property type="nucleotide sequence ID" value="NZ_AP025739.1"/>
</dbReference>
<accession>A0A402CZW6</accession>
<dbReference type="Proteomes" id="UP000287394">
    <property type="component" value="Chromosome"/>
</dbReference>
<dbReference type="AlphaFoldDB" id="A0A402CZW6"/>